<dbReference type="KEGG" id="ahel:Q31a_11710"/>
<sequence length="93" mass="10763">MQVQILPAVFWGYWFATEVSMSMESIRKARGVPAKRGMRVHYKYGKRFGVIRSTWAGYLRILLDGDKYAGCYHPTWQLDYLDDDGQVIHSTGD</sequence>
<gene>
    <name evidence="1" type="ORF">Q31a_11710</name>
</gene>
<dbReference type="AlphaFoldDB" id="A0A518G2Q9"/>
<dbReference type="EMBL" id="CP036298">
    <property type="protein sequence ID" value="QDV22878.1"/>
    <property type="molecule type" value="Genomic_DNA"/>
</dbReference>
<keyword evidence="2" id="KW-1185">Reference proteome</keyword>
<name>A0A518G2Q9_9BACT</name>
<accession>A0A518G2Q9</accession>
<evidence type="ECO:0000313" key="2">
    <source>
        <dbReference type="Proteomes" id="UP000318017"/>
    </source>
</evidence>
<dbReference type="Proteomes" id="UP000318017">
    <property type="component" value="Chromosome"/>
</dbReference>
<proteinExistence type="predicted"/>
<protein>
    <submittedName>
        <fullName evidence="1">Uncharacterized protein</fullName>
    </submittedName>
</protein>
<reference evidence="1 2" key="1">
    <citation type="submission" date="2019-02" db="EMBL/GenBank/DDBJ databases">
        <title>Deep-cultivation of Planctomycetes and their phenomic and genomic characterization uncovers novel biology.</title>
        <authorList>
            <person name="Wiegand S."/>
            <person name="Jogler M."/>
            <person name="Boedeker C."/>
            <person name="Pinto D."/>
            <person name="Vollmers J."/>
            <person name="Rivas-Marin E."/>
            <person name="Kohn T."/>
            <person name="Peeters S.H."/>
            <person name="Heuer A."/>
            <person name="Rast P."/>
            <person name="Oberbeckmann S."/>
            <person name="Bunk B."/>
            <person name="Jeske O."/>
            <person name="Meyerdierks A."/>
            <person name="Storesund J.E."/>
            <person name="Kallscheuer N."/>
            <person name="Luecker S."/>
            <person name="Lage O.M."/>
            <person name="Pohl T."/>
            <person name="Merkel B.J."/>
            <person name="Hornburger P."/>
            <person name="Mueller R.-W."/>
            <person name="Bruemmer F."/>
            <person name="Labrenz M."/>
            <person name="Spormann A.M."/>
            <person name="Op den Camp H."/>
            <person name="Overmann J."/>
            <person name="Amann R."/>
            <person name="Jetten M.S.M."/>
            <person name="Mascher T."/>
            <person name="Medema M.H."/>
            <person name="Devos D.P."/>
            <person name="Kaster A.-K."/>
            <person name="Ovreas L."/>
            <person name="Rohde M."/>
            <person name="Galperin M.Y."/>
            <person name="Jogler C."/>
        </authorList>
    </citation>
    <scope>NUCLEOTIDE SEQUENCE [LARGE SCALE GENOMIC DNA]</scope>
    <source>
        <strain evidence="1 2">Q31a</strain>
    </source>
</reference>
<evidence type="ECO:0000313" key="1">
    <source>
        <dbReference type="EMBL" id="QDV22878.1"/>
    </source>
</evidence>
<organism evidence="1 2">
    <name type="scientific">Aureliella helgolandensis</name>
    <dbReference type="NCBI Taxonomy" id="2527968"/>
    <lineage>
        <taxon>Bacteria</taxon>
        <taxon>Pseudomonadati</taxon>
        <taxon>Planctomycetota</taxon>
        <taxon>Planctomycetia</taxon>
        <taxon>Pirellulales</taxon>
        <taxon>Pirellulaceae</taxon>
        <taxon>Aureliella</taxon>
    </lineage>
</organism>